<accession>A0A8K0MV53</accession>
<gene>
    <name evidence="1" type="ORF">COCNU_01G016350</name>
</gene>
<proteinExistence type="predicted"/>
<organism evidence="1 2">
    <name type="scientific">Cocos nucifera</name>
    <name type="common">Coconut palm</name>
    <dbReference type="NCBI Taxonomy" id="13894"/>
    <lineage>
        <taxon>Eukaryota</taxon>
        <taxon>Viridiplantae</taxon>
        <taxon>Streptophyta</taxon>
        <taxon>Embryophyta</taxon>
        <taxon>Tracheophyta</taxon>
        <taxon>Spermatophyta</taxon>
        <taxon>Magnoliopsida</taxon>
        <taxon>Liliopsida</taxon>
        <taxon>Arecaceae</taxon>
        <taxon>Arecoideae</taxon>
        <taxon>Cocoseae</taxon>
        <taxon>Attaleinae</taxon>
        <taxon>Cocos</taxon>
    </lineage>
</organism>
<reference evidence="1" key="2">
    <citation type="submission" date="2019-07" db="EMBL/GenBank/DDBJ databases">
        <authorList>
            <person name="Yang Y."/>
            <person name="Bocs S."/>
            <person name="Baudouin L."/>
        </authorList>
    </citation>
    <scope>NUCLEOTIDE SEQUENCE</scope>
    <source>
        <tissue evidence="1">Spear leaf of Hainan Tall coconut</tissue>
    </source>
</reference>
<name>A0A8K0MV53_COCNU</name>
<dbReference type="Proteomes" id="UP000797356">
    <property type="component" value="Chromosome 1"/>
</dbReference>
<dbReference type="AlphaFoldDB" id="A0A8K0MV53"/>
<reference evidence="1" key="1">
    <citation type="journal article" date="2017" name="Gigascience">
        <title>The genome draft of coconut (Cocos nucifera).</title>
        <authorList>
            <person name="Xiao Y."/>
            <person name="Xu P."/>
            <person name="Fan H."/>
            <person name="Baudouin L."/>
            <person name="Xia W."/>
            <person name="Bocs S."/>
            <person name="Xu J."/>
            <person name="Li Q."/>
            <person name="Guo A."/>
            <person name="Zhou L."/>
            <person name="Li J."/>
            <person name="Wu Y."/>
            <person name="Ma Z."/>
            <person name="Armero A."/>
            <person name="Issali A.E."/>
            <person name="Liu N."/>
            <person name="Peng M."/>
            <person name="Yang Y."/>
        </authorList>
    </citation>
    <scope>NUCLEOTIDE SEQUENCE</scope>
    <source>
        <tissue evidence="1">Spear leaf of Hainan Tall coconut</tissue>
    </source>
</reference>
<comment type="caution">
    <text evidence="1">The sequence shown here is derived from an EMBL/GenBank/DDBJ whole genome shotgun (WGS) entry which is preliminary data.</text>
</comment>
<evidence type="ECO:0000313" key="1">
    <source>
        <dbReference type="EMBL" id="KAG1327701.1"/>
    </source>
</evidence>
<keyword evidence="2" id="KW-1185">Reference proteome</keyword>
<dbReference type="EMBL" id="CM017872">
    <property type="protein sequence ID" value="KAG1327701.1"/>
    <property type="molecule type" value="Genomic_DNA"/>
</dbReference>
<evidence type="ECO:0000313" key="2">
    <source>
        <dbReference type="Proteomes" id="UP000797356"/>
    </source>
</evidence>
<protein>
    <submittedName>
        <fullName evidence="1">Putative ensconsin-like</fullName>
    </submittedName>
</protein>
<sequence length="142" mass="16128">MPIQVVPIPDANVVAPILTLPQADSTSIPFEQHEVIEKGKKKKDAIRKRVKRMARNSSSEGSSQERAFLDDQEVIQSLMKDSILSYIVDKMVRKEDAERFDESFAAFLKLGHYLFAHLKGADLCQVKFSKALHKAQMEIERV</sequence>